<reference evidence="2 3" key="1">
    <citation type="submission" date="2023-04" db="EMBL/GenBank/DDBJ databases">
        <title>The genome sequence of Polyangium sorediatum DSM14670.</title>
        <authorList>
            <person name="Zhang X."/>
        </authorList>
    </citation>
    <scope>NUCLEOTIDE SEQUENCE [LARGE SCALE GENOMIC DNA]</scope>
    <source>
        <strain evidence="2 3">DSM 14670</strain>
    </source>
</reference>
<dbReference type="Pfam" id="PF04471">
    <property type="entry name" value="Mrr_cat"/>
    <property type="match status" value="1"/>
</dbReference>
<dbReference type="InterPro" id="IPR011335">
    <property type="entry name" value="Restrct_endonuc-II-like"/>
</dbReference>
<dbReference type="SUPFAM" id="SSF52980">
    <property type="entry name" value="Restriction endonuclease-like"/>
    <property type="match status" value="1"/>
</dbReference>
<gene>
    <name evidence="2" type="ORF">QHF89_35815</name>
</gene>
<evidence type="ECO:0000313" key="2">
    <source>
        <dbReference type="EMBL" id="MDI1434925.1"/>
    </source>
</evidence>
<dbReference type="Gene3D" id="3.40.1350.10">
    <property type="match status" value="1"/>
</dbReference>
<dbReference type="InterPro" id="IPR016024">
    <property type="entry name" value="ARM-type_fold"/>
</dbReference>
<dbReference type="InterPro" id="IPR052906">
    <property type="entry name" value="Type_IV_Methyl-Rstrct_Enzyme"/>
</dbReference>
<organism evidence="2 3">
    <name type="scientific">Polyangium sorediatum</name>
    <dbReference type="NCBI Taxonomy" id="889274"/>
    <lineage>
        <taxon>Bacteria</taxon>
        <taxon>Pseudomonadati</taxon>
        <taxon>Myxococcota</taxon>
        <taxon>Polyangia</taxon>
        <taxon>Polyangiales</taxon>
        <taxon>Polyangiaceae</taxon>
        <taxon>Polyangium</taxon>
    </lineage>
</organism>
<dbReference type="EMBL" id="JARZHI010000049">
    <property type="protein sequence ID" value="MDI1434925.1"/>
    <property type="molecule type" value="Genomic_DNA"/>
</dbReference>
<dbReference type="RefSeq" id="WP_136971442.1">
    <property type="nucleotide sequence ID" value="NZ_JARZHI010000049.1"/>
</dbReference>
<comment type="caution">
    <text evidence="2">The sequence shown here is derived from an EMBL/GenBank/DDBJ whole genome shotgun (WGS) entry which is preliminary data.</text>
</comment>
<dbReference type="InterPro" id="IPR011856">
    <property type="entry name" value="tRNA_endonuc-like_dom_sf"/>
</dbReference>
<dbReference type="PANTHER" id="PTHR30015">
    <property type="entry name" value="MRR RESTRICTION SYSTEM PROTEIN"/>
    <property type="match status" value="1"/>
</dbReference>
<keyword evidence="2" id="KW-0255">Endonuclease</keyword>
<dbReference type="PANTHER" id="PTHR30015:SF7">
    <property type="entry name" value="TYPE IV METHYL-DIRECTED RESTRICTION ENZYME ECOKMRR"/>
    <property type="match status" value="1"/>
</dbReference>
<keyword evidence="2" id="KW-0378">Hydrolase</keyword>
<feature type="domain" description="Restriction endonuclease type IV Mrr" evidence="1">
    <location>
        <begin position="245"/>
        <end position="363"/>
    </location>
</feature>
<sequence length="386" mass="42913">MQDLSTATLSELVLKLQRPGVDMFEQQLLRGAITQRGVDAARELLNFIAQDAPLVEGLLRDTLKGIRDEPARERIRNELERRIEPNHEPPVRRVCMRLLGTHFPQATHVGARLLDFAASSATETRDMRMDALKATVKFLATATLGSRMVRLLDDADPSIVAEVLNALPAYQPVLEPRDVVGKLHALVSLGSTSEIKYTAIELLGRFGDIDAFERVCLQPLHHERERLAVQIMVGHLLSKPRNVLALAPKTFELLVKQLLEKMGYEGVEEQNKGSCDGGVDVTAWTTEVRVNGPQRVKVVVQCKRYSPSNLVGADVVRKMVDSLRAQGAARGVIITTSAFQPAALEFHRDHQYIELINGQQLQTQLDTYFEGTFRVGELAIKASRST</sequence>
<accession>A0ABT6P2U5</accession>
<keyword evidence="3" id="KW-1185">Reference proteome</keyword>
<evidence type="ECO:0000259" key="1">
    <source>
        <dbReference type="Pfam" id="PF04471"/>
    </source>
</evidence>
<name>A0ABT6P2U5_9BACT</name>
<proteinExistence type="predicted"/>
<dbReference type="Proteomes" id="UP001160301">
    <property type="component" value="Unassembled WGS sequence"/>
</dbReference>
<dbReference type="InterPro" id="IPR007560">
    <property type="entry name" value="Restrct_endonuc_IV_Mrr"/>
</dbReference>
<evidence type="ECO:0000313" key="3">
    <source>
        <dbReference type="Proteomes" id="UP001160301"/>
    </source>
</evidence>
<dbReference type="SUPFAM" id="SSF48371">
    <property type="entry name" value="ARM repeat"/>
    <property type="match status" value="1"/>
</dbReference>
<keyword evidence="2" id="KW-0540">Nuclease</keyword>
<protein>
    <submittedName>
        <fullName evidence="2">Restriction endonuclease</fullName>
    </submittedName>
</protein>
<dbReference type="GO" id="GO:0004519">
    <property type="term" value="F:endonuclease activity"/>
    <property type="evidence" value="ECO:0007669"/>
    <property type="project" value="UniProtKB-KW"/>
</dbReference>